<evidence type="ECO:0000313" key="3">
    <source>
        <dbReference type="Proteomes" id="UP001139028"/>
    </source>
</evidence>
<comment type="caution">
    <text evidence="2">The sequence shown here is derived from an EMBL/GenBank/DDBJ whole genome shotgun (WGS) entry which is preliminary data.</text>
</comment>
<keyword evidence="1" id="KW-1133">Transmembrane helix</keyword>
<feature type="transmembrane region" description="Helical" evidence="1">
    <location>
        <begin position="97"/>
        <end position="119"/>
    </location>
</feature>
<keyword evidence="1" id="KW-0812">Transmembrane</keyword>
<keyword evidence="3" id="KW-1185">Reference proteome</keyword>
<feature type="transmembrane region" description="Helical" evidence="1">
    <location>
        <begin position="131"/>
        <end position="156"/>
    </location>
</feature>
<keyword evidence="1" id="KW-0472">Membrane</keyword>
<feature type="transmembrane region" description="Helical" evidence="1">
    <location>
        <begin position="65"/>
        <end position="85"/>
    </location>
</feature>
<protein>
    <submittedName>
        <fullName evidence="2">Uncharacterized protein</fullName>
    </submittedName>
</protein>
<dbReference type="RefSeq" id="WP_252473000.1">
    <property type="nucleotide sequence ID" value="NZ_JALBWM010000241.1"/>
</dbReference>
<dbReference type="Proteomes" id="UP001139028">
    <property type="component" value="Unassembled WGS sequence"/>
</dbReference>
<organism evidence="2 3">
    <name type="scientific">Microbulbifer okhotskensis</name>
    <dbReference type="NCBI Taxonomy" id="2926617"/>
    <lineage>
        <taxon>Bacteria</taxon>
        <taxon>Pseudomonadati</taxon>
        <taxon>Pseudomonadota</taxon>
        <taxon>Gammaproteobacteria</taxon>
        <taxon>Cellvibrionales</taxon>
        <taxon>Microbulbiferaceae</taxon>
        <taxon>Microbulbifer</taxon>
    </lineage>
</organism>
<accession>A0A9X2J6R7</accession>
<gene>
    <name evidence="2" type="ORF">MO867_21605</name>
</gene>
<feature type="transmembrane region" description="Helical" evidence="1">
    <location>
        <begin position="26"/>
        <end position="45"/>
    </location>
</feature>
<evidence type="ECO:0000256" key="1">
    <source>
        <dbReference type="SAM" id="Phobius"/>
    </source>
</evidence>
<reference evidence="2" key="1">
    <citation type="journal article" date="2022" name="Arch. Microbiol.">
        <title>Microbulbifer okhotskensis sp. nov., isolated from a deep bottom sediment of the Okhotsk Sea.</title>
        <authorList>
            <person name="Romanenko L."/>
            <person name="Kurilenko V."/>
            <person name="Otstavnykh N."/>
            <person name="Velansky P."/>
            <person name="Isaeva M."/>
            <person name="Mikhailov V."/>
        </authorList>
    </citation>
    <scope>NUCLEOTIDE SEQUENCE</scope>
    <source>
        <strain evidence="2">OS29</strain>
    </source>
</reference>
<dbReference type="AlphaFoldDB" id="A0A9X2J6R7"/>
<sequence length="199" mass="22565">MRDYIVQKFLHFEESDFVPGESLKEAIVIFLAWTAPAFLFVLWANRFYPEVEFYQAAIREGIGPNLWNVIGAFGFISFSVAVMFPQFSTPSLVSRHILSNTYAIGCLTFGLLLGQWFGFLSTDGLVWWQRGLFGVTSGFLLAIVLMLNLFVWYLGFLLTGDSGKKSSFLRKMEQLHGLIRIPLSICFAAAMIMIFLSEK</sequence>
<feature type="transmembrane region" description="Helical" evidence="1">
    <location>
        <begin position="177"/>
        <end position="196"/>
    </location>
</feature>
<name>A0A9X2J6R7_9GAMM</name>
<proteinExistence type="predicted"/>
<evidence type="ECO:0000313" key="2">
    <source>
        <dbReference type="EMBL" id="MCO1336927.1"/>
    </source>
</evidence>
<dbReference type="EMBL" id="JALBWM010000241">
    <property type="protein sequence ID" value="MCO1336927.1"/>
    <property type="molecule type" value="Genomic_DNA"/>
</dbReference>